<sequence>MNCQCTFTKDTNRRLIHDEGVFFNEISGEYYDSKIRLIIDCLKEGMSKEEVRIACDVDSDSNEAGYIFWTTFEEDSCAICSFN</sequence>
<protein>
    <submittedName>
        <fullName evidence="1">Uncharacterized protein</fullName>
    </submittedName>
</protein>
<reference evidence="2" key="1">
    <citation type="submission" date="2016-10" db="EMBL/GenBank/DDBJ databases">
        <authorList>
            <person name="Varghese N."/>
            <person name="Submissions S."/>
        </authorList>
    </citation>
    <scope>NUCLEOTIDE SEQUENCE [LARGE SCALE GENOMIC DNA]</scope>
    <source>
        <strain evidence="2">CGMCC 1.3566</strain>
    </source>
</reference>
<evidence type="ECO:0000313" key="2">
    <source>
        <dbReference type="Proteomes" id="UP000199095"/>
    </source>
</evidence>
<accession>A0A1H9Z687</accession>
<proteinExistence type="predicted"/>
<dbReference type="STRING" id="237682.SAMN05421676_101406"/>
<gene>
    <name evidence="1" type="ORF">SAMN05421676_101406</name>
</gene>
<name>A0A1H9Z687_9BACI</name>
<keyword evidence="2" id="KW-1185">Reference proteome</keyword>
<dbReference type="OrthoDB" id="2974210at2"/>
<dbReference type="AlphaFoldDB" id="A0A1H9Z687"/>
<dbReference type="EMBL" id="FOHJ01000001">
    <property type="protein sequence ID" value="SES77016.1"/>
    <property type="molecule type" value="Genomic_DNA"/>
</dbReference>
<organism evidence="1 2">
    <name type="scientific">Salinibacillus kushneri</name>
    <dbReference type="NCBI Taxonomy" id="237682"/>
    <lineage>
        <taxon>Bacteria</taxon>
        <taxon>Bacillati</taxon>
        <taxon>Bacillota</taxon>
        <taxon>Bacilli</taxon>
        <taxon>Bacillales</taxon>
        <taxon>Bacillaceae</taxon>
        <taxon>Salinibacillus</taxon>
    </lineage>
</organism>
<dbReference type="Proteomes" id="UP000199095">
    <property type="component" value="Unassembled WGS sequence"/>
</dbReference>
<dbReference type="RefSeq" id="WP_093131432.1">
    <property type="nucleotide sequence ID" value="NZ_FOHJ01000001.1"/>
</dbReference>
<evidence type="ECO:0000313" key="1">
    <source>
        <dbReference type="EMBL" id="SES77016.1"/>
    </source>
</evidence>